<proteinExistence type="predicted"/>
<dbReference type="GO" id="GO:0009307">
    <property type="term" value="P:DNA restriction-modification system"/>
    <property type="evidence" value="ECO:0007669"/>
    <property type="project" value="UniProtKB-KW"/>
</dbReference>
<dbReference type="InterPro" id="IPR001525">
    <property type="entry name" value="C5_MeTfrase"/>
</dbReference>
<keyword evidence="2" id="KW-0808">Transferase</keyword>
<dbReference type="EMBL" id="LK933424">
    <property type="protein sequence ID" value="CDT75239.1"/>
    <property type="molecule type" value="Genomic_DNA"/>
</dbReference>
<keyword evidence="3" id="KW-0680">Restriction system</keyword>
<gene>
    <name evidence="4" type="ORF">BN1095_7170001</name>
</gene>
<dbReference type="InterPro" id="IPR029063">
    <property type="entry name" value="SAM-dependent_MTases_sf"/>
</dbReference>
<keyword evidence="1" id="KW-0489">Methyltransferase</keyword>
<sequence>MMDIDNGKQLASVYCDLQQQGYSLYKPQIINSEYFHVPQQRIRLFIIGYLGDKKI</sequence>
<protein>
    <submittedName>
        <fullName evidence="4">Uncharacterized protein</fullName>
    </submittedName>
</protein>
<accession>A0A069B1J8</accession>
<dbReference type="SUPFAM" id="SSF53335">
    <property type="entry name" value="S-adenosyl-L-methionine-dependent methyltransferases"/>
    <property type="match status" value="1"/>
</dbReference>
<evidence type="ECO:0000256" key="2">
    <source>
        <dbReference type="ARBA" id="ARBA00022679"/>
    </source>
</evidence>
<dbReference type="AlphaFoldDB" id="A0A069B1J8"/>
<evidence type="ECO:0000256" key="3">
    <source>
        <dbReference type="ARBA" id="ARBA00022747"/>
    </source>
</evidence>
<dbReference type="Gene3D" id="3.40.50.150">
    <property type="entry name" value="Vaccinia Virus protein VP39"/>
    <property type="match status" value="1"/>
</dbReference>
<dbReference type="GO" id="GO:0008168">
    <property type="term" value="F:methyltransferase activity"/>
    <property type="evidence" value="ECO:0007669"/>
    <property type="project" value="UniProtKB-KW"/>
</dbReference>
<dbReference type="GO" id="GO:0032259">
    <property type="term" value="P:methylation"/>
    <property type="evidence" value="ECO:0007669"/>
    <property type="project" value="UniProtKB-KW"/>
</dbReference>
<evidence type="ECO:0000313" key="4">
    <source>
        <dbReference type="EMBL" id="CDT75239.1"/>
    </source>
</evidence>
<evidence type="ECO:0000256" key="1">
    <source>
        <dbReference type="ARBA" id="ARBA00022603"/>
    </source>
</evidence>
<name>A0A069B1J8_CLODI</name>
<dbReference type="Pfam" id="PF00145">
    <property type="entry name" value="DNA_methylase"/>
    <property type="match status" value="1"/>
</dbReference>
<reference evidence="4" key="1">
    <citation type="submission" date="2014-07" db="EMBL/GenBank/DDBJ databases">
        <authorList>
            <person name="Monot Marc"/>
        </authorList>
    </citation>
    <scope>NUCLEOTIDE SEQUENCE</scope>
    <source>
        <strain evidence="4">7032989</strain>
    </source>
</reference>
<organism evidence="4">
    <name type="scientific">Clostridioides difficile</name>
    <name type="common">Peptoclostridium difficile</name>
    <dbReference type="NCBI Taxonomy" id="1496"/>
    <lineage>
        <taxon>Bacteria</taxon>
        <taxon>Bacillati</taxon>
        <taxon>Bacillota</taxon>
        <taxon>Clostridia</taxon>
        <taxon>Peptostreptococcales</taxon>
        <taxon>Peptostreptococcaceae</taxon>
        <taxon>Clostridioides</taxon>
    </lineage>
</organism>